<dbReference type="Proteomes" id="UP000054805">
    <property type="component" value="Unassembled WGS sequence"/>
</dbReference>
<keyword evidence="2" id="KW-1185">Reference proteome</keyword>
<protein>
    <submittedName>
        <fullName evidence="1">Uncharacterized protein</fullName>
    </submittedName>
</protein>
<evidence type="ECO:0000313" key="1">
    <source>
        <dbReference type="EMBL" id="KRZ32743.1"/>
    </source>
</evidence>
<comment type="caution">
    <text evidence="1">The sequence shown here is derived from an EMBL/GenBank/DDBJ whole genome shotgun (WGS) entry which is preliminary data.</text>
</comment>
<proteinExistence type="predicted"/>
<sequence length="103" mass="11785">MNIYVGDTIMPTGSGLTPFSQTHSKAEESVNKENNHKLVFKLYCDSGQDKLDFNEMINSVKIVIRLLFSHFTPITRWYLHRVQLQPRRLLVDTTSSTASTVLI</sequence>
<gene>
    <name evidence="1" type="ORF">T4B_1164</name>
</gene>
<reference evidence="1 2" key="1">
    <citation type="submission" date="2015-01" db="EMBL/GenBank/DDBJ databases">
        <title>Evolution of Trichinella species and genotypes.</title>
        <authorList>
            <person name="Korhonen P.K."/>
            <person name="Edoardo P."/>
            <person name="Giuseppe L.R."/>
            <person name="Gasser R.B."/>
        </authorList>
    </citation>
    <scope>NUCLEOTIDE SEQUENCE [LARGE SCALE GENOMIC DNA]</scope>
    <source>
        <strain evidence="1">ISS588</strain>
    </source>
</reference>
<evidence type="ECO:0000313" key="2">
    <source>
        <dbReference type="Proteomes" id="UP000054805"/>
    </source>
</evidence>
<organism evidence="1 2">
    <name type="scientific">Trichinella pseudospiralis</name>
    <name type="common">Parasitic roundworm</name>
    <dbReference type="NCBI Taxonomy" id="6337"/>
    <lineage>
        <taxon>Eukaryota</taxon>
        <taxon>Metazoa</taxon>
        <taxon>Ecdysozoa</taxon>
        <taxon>Nematoda</taxon>
        <taxon>Enoplea</taxon>
        <taxon>Dorylaimia</taxon>
        <taxon>Trichinellida</taxon>
        <taxon>Trichinellidae</taxon>
        <taxon>Trichinella</taxon>
    </lineage>
</organism>
<dbReference type="EMBL" id="JYDS01000014">
    <property type="protein sequence ID" value="KRZ32743.1"/>
    <property type="molecule type" value="Genomic_DNA"/>
</dbReference>
<name>A0A0V1JCN1_TRIPS</name>
<dbReference type="AlphaFoldDB" id="A0A0V1JCN1"/>
<accession>A0A0V1JCN1</accession>